<dbReference type="Proteomes" id="UP000297703">
    <property type="component" value="Unassembled WGS sequence"/>
</dbReference>
<gene>
    <name evidence="2" type="ORF">DR999_PMT22606</name>
</gene>
<name>A0A4D9DDR2_9SAUR</name>
<reference evidence="2 3" key="2">
    <citation type="submission" date="2019-04" db="EMBL/GenBank/DDBJ databases">
        <title>The genome sequence of big-headed turtle.</title>
        <authorList>
            <person name="Gong S."/>
        </authorList>
    </citation>
    <scope>NUCLEOTIDE SEQUENCE [LARGE SCALE GENOMIC DNA]</scope>
    <source>
        <strain evidence="2">DO16091913</strain>
        <tissue evidence="2">Muscle</tissue>
    </source>
</reference>
<accession>A0A4D9DDR2</accession>
<keyword evidence="1" id="KW-0732">Signal</keyword>
<dbReference type="AlphaFoldDB" id="A0A4D9DDR2"/>
<feature type="signal peptide" evidence="1">
    <location>
        <begin position="1"/>
        <end position="19"/>
    </location>
</feature>
<evidence type="ECO:0000256" key="1">
    <source>
        <dbReference type="SAM" id="SignalP"/>
    </source>
</evidence>
<organism evidence="2 3">
    <name type="scientific">Platysternon megacephalum</name>
    <name type="common">big-headed turtle</name>
    <dbReference type="NCBI Taxonomy" id="55544"/>
    <lineage>
        <taxon>Eukaryota</taxon>
        <taxon>Metazoa</taxon>
        <taxon>Chordata</taxon>
        <taxon>Craniata</taxon>
        <taxon>Vertebrata</taxon>
        <taxon>Euteleostomi</taxon>
        <taxon>Archelosauria</taxon>
        <taxon>Testudinata</taxon>
        <taxon>Testudines</taxon>
        <taxon>Cryptodira</taxon>
        <taxon>Durocryptodira</taxon>
        <taxon>Testudinoidea</taxon>
        <taxon>Platysternidae</taxon>
        <taxon>Platysternon</taxon>
    </lineage>
</organism>
<sequence>MVMLHFIAIFLKWLAKVIFLFEWKVKQAHFNKCYKMPMVFAELNTYGASSEARVIICTMRMKSLEKHHRSHGRIFKTNEKENITYMRTNYNYYYLYYDSTYKLPLRIRAPYTQ</sequence>
<proteinExistence type="predicted"/>
<dbReference type="EMBL" id="QXTE01001718">
    <property type="protein sequence ID" value="TFJ95725.1"/>
    <property type="molecule type" value="Genomic_DNA"/>
</dbReference>
<feature type="chain" id="PRO_5020030662" evidence="1">
    <location>
        <begin position="20"/>
        <end position="113"/>
    </location>
</feature>
<evidence type="ECO:0000313" key="2">
    <source>
        <dbReference type="EMBL" id="TFJ95725.1"/>
    </source>
</evidence>
<protein>
    <submittedName>
        <fullName evidence="2">Argininosuccinate synthase</fullName>
    </submittedName>
</protein>
<evidence type="ECO:0000313" key="3">
    <source>
        <dbReference type="Proteomes" id="UP000297703"/>
    </source>
</evidence>
<keyword evidence="3" id="KW-1185">Reference proteome</keyword>
<comment type="caution">
    <text evidence="2">The sequence shown here is derived from an EMBL/GenBank/DDBJ whole genome shotgun (WGS) entry which is preliminary data.</text>
</comment>
<reference evidence="2 3" key="1">
    <citation type="submission" date="2019-04" db="EMBL/GenBank/DDBJ databases">
        <title>Draft genome of the big-headed turtle Platysternon megacephalum.</title>
        <authorList>
            <person name="Gong S."/>
        </authorList>
    </citation>
    <scope>NUCLEOTIDE SEQUENCE [LARGE SCALE GENOMIC DNA]</scope>
    <source>
        <strain evidence="2">DO16091913</strain>
        <tissue evidence="2">Muscle</tissue>
    </source>
</reference>